<dbReference type="AlphaFoldDB" id="A0A1I4JVE9"/>
<gene>
    <name evidence="2" type="ORF">SAMN04490355_101447</name>
</gene>
<evidence type="ECO:0000313" key="2">
    <source>
        <dbReference type="EMBL" id="SFL70434.1"/>
    </source>
</evidence>
<dbReference type="OrthoDB" id="9779930at2"/>
<name>A0A1I4JVE9_9FIRM</name>
<reference evidence="3" key="1">
    <citation type="submission" date="2016-10" db="EMBL/GenBank/DDBJ databases">
        <authorList>
            <person name="Varghese N."/>
            <person name="Submissions S."/>
        </authorList>
    </citation>
    <scope>NUCLEOTIDE SEQUENCE [LARGE SCALE GENOMIC DNA]</scope>
    <source>
        <strain evidence="3">DSM 13327</strain>
    </source>
</reference>
<proteinExistence type="predicted"/>
<evidence type="ECO:0000256" key="1">
    <source>
        <dbReference type="SAM" id="MobiDB-lite"/>
    </source>
</evidence>
<protein>
    <recommendedName>
        <fullName evidence="4">Transposase, Mutator family</fullName>
    </recommendedName>
</protein>
<accession>A0A1I4JVE9</accession>
<dbReference type="Proteomes" id="UP000199520">
    <property type="component" value="Unassembled WGS sequence"/>
</dbReference>
<evidence type="ECO:0008006" key="4">
    <source>
        <dbReference type="Google" id="ProtNLM"/>
    </source>
</evidence>
<keyword evidence="3" id="KW-1185">Reference proteome</keyword>
<feature type="region of interest" description="Disordered" evidence="1">
    <location>
        <begin position="1"/>
        <end position="29"/>
    </location>
</feature>
<dbReference type="EMBL" id="FOTS01000014">
    <property type="protein sequence ID" value="SFL70434.1"/>
    <property type="molecule type" value="Genomic_DNA"/>
</dbReference>
<organism evidence="2 3">
    <name type="scientific">Pelosinus propionicus DSM 13327</name>
    <dbReference type="NCBI Taxonomy" id="1123291"/>
    <lineage>
        <taxon>Bacteria</taxon>
        <taxon>Bacillati</taxon>
        <taxon>Bacillota</taxon>
        <taxon>Negativicutes</taxon>
        <taxon>Selenomonadales</taxon>
        <taxon>Sporomusaceae</taxon>
        <taxon>Pelosinus</taxon>
    </lineage>
</organism>
<dbReference type="STRING" id="1123291.SAMN04490355_101447"/>
<sequence length="61" mass="6926">MADHLGYDEHNEDDNNTGNSKKHESTSNAIEEQIIGMYAKCMPTRDIEDQLRDIYGIDVSP</sequence>
<evidence type="ECO:0000313" key="3">
    <source>
        <dbReference type="Proteomes" id="UP000199520"/>
    </source>
</evidence>